<dbReference type="Pfam" id="PF22936">
    <property type="entry name" value="Pol_BBD"/>
    <property type="match status" value="1"/>
</dbReference>
<protein>
    <recommendedName>
        <fullName evidence="3">Integrase catalytic domain-containing protein</fullName>
    </recommendedName>
</protein>
<feature type="compositionally biased region" description="Basic and acidic residues" evidence="2">
    <location>
        <begin position="1474"/>
        <end position="1487"/>
    </location>
</feature>
<dbReference type="Pfam" id="PF07727">
    <property type="entry name" value="RVT_2"/>
    <property type="match status" value="1"/>
</dbReference>
<dbReference type="Pfam" id="PF13976">
    <property type="entry name" value="gag_pre-integrs"/>
    <property type="match status" value="1"/>
</dbReference>
<feature type="compositionally biased region" description="Polar residues" evidence="2">
    <location>
        <begin position="1294"/>
        <end position="1315"/>
    </location>
</feature>
<name>A5BPN3_VITVI</name>
<sequence length="1487" mass="166599">MASSQVSSVTSPESGGRSEIPNLGGNDSSPILITGHKLNGHNYLQWSQSVLLFICGKGKDEYLTGEAVMPETTEPGFRKWKIENSMIMSWLINSMNNDIGENFLLFGTAKDIWDAAKETYSSSENTSELFQVESALHDFRQGEQSVTQYYNTLTRYWQQLDLFETHSWKCSDDAATYRQIVEQKRLFKFFLGLNRELDDVRGRIMGIKPLPSLREAFSEVRREESRKKVMMGSKEQPAPTLDASALAARSFNSSGGDRQKRDRPCGSTTGVAFTANRGGMRPWIVDTGASDHMTGDAAILQNYKPSNGHSSVHIADGSKSKIAGTGSIKLTKDLYLDSVLHVPNLDCNLLSISKLARDLQCVTKFYPNLCVFQDLKSGKMIGSAELCSGLYLLSCGQFSNQVSQASCVQSQSMSESFNSVSNSKVNKDSEIIMLHYRLGHPSFVYLAKLFPKLFINKNPASYHCEICQFAKHTRTVYPQIPYKPSTVFSLVHSDVWGPSRIKNISGTRWFVTFVDDHTRVTWVFLMKEKSEVGHIFQTFNLMVQNQFNSKIQVLKSDNAKEYFTSSLSTYLQNHGIIHISSCVDTPQQNGVAERKNRHLLEVARCLMFSSNVPNYFWGEAILTATYLINRMPSRVLTFQSPRQLFLKQFPHTHAASSDLPLKSPMPIQPIAPQLANENLQVYIRRRKRQELEHGSQSTCGQYIDSNSSLPEENIGEDRDGEVLIPSIDDSTLPIALRKGVRRCTDHPIGNYVTYEGLSPSYRAFATSLDDTQVPNTIQEALKISEWKKAVQDEIDALEKNGTWTITDLPVGKRPVGCKWIFTIKYKADGSVERFKARLVARGFTQSYGIDYQETFAPVAKLNTIRILLSLAVNQDWCLQQLDIKNAFLNGDLEEEVYMEIPPGFEESMAKNQVCKLQKSLYGLKQSPRAWFDRFTKAVLKLGYKQGQADHTLFVKKSHAGKLAILIVYVDDIILSGNDMGELQNLKKYLSEEFEVKDLGNLKYFLGMEVARSRKGIVVSQRKYILDLLKETGMLGCKPIDTPMDSQKKLGIEKESTPVDRGRYQRLVGRLIYLSHTRPDIGFAVSAVSQFMHSPTEEHMEAVYRILRYLKMTPGKGLFFRKTENRDTEVYSDADWAGNIIDRRSTSGYCSFVWGNLVTWRSKKQSVVARSSAEAEYRALAQGICEGIWIKRVLSELGQTSSSPILMMCDNQAAISIAKNPVHHDRTKHVEIDRHFITEKTHGQLERDDEDVYFDDESAEVVISSLRLGDDQESSSLFTNSNWFAFEDDRIANERSTGSLASPSPNTETGLTNSGGNDEVIVGEDDELDDTATSSPLPEVKPHESTQNNPSDDLKEIGPDESDKPPEWVEWRETSDSSNPSDVDKPLVLPNGELQSGHESNEIVPDTTEPSPSVIDELVNNGNAAGALPESMEADPSSNLPKLSESSGDENMNLDPTTSQDVEMADGTEGTPVATEHEKRDMAEEVGN</sequence>
<feature type="region of interest" description="Disordered" evidence="2">
    <location>
        <begin position="251"/>
        <end position="271"/>
    </location>
</feature>
<dbReference type="CDD" id="cd09272">
    <property type="entry name" value="RNase_HI_RT_Ty1"/>
    <property type="match status" value="1"/>
</dbReference>
<keyword evidence="1" id="KW-0378">Hydrolase</keyword>
<organism evidence="4">
    <name type="scientific">Vitis vinifera</name>
    <name type="common">Grape</name>
    <dbReference type="NCBI Taxonomy" id="29760"/>
    <lineage>
        <taxon>Eukaryota</taxon>
        <taxon>Viridiplantae</taxon>
        <taxon>Streptophyta</taxon>
        <taxon>Embryophyta</taxon>
        <taxon>Tracheophyta</taxon>
        <taxon>Spermatophyta</taxon>
        <taxon>Magnoliopsida</taxon>
        <taxon>eudicotyledons</taxon>
        <taxon>Gunneridae</taxon>
        <taxon>Pentapetalae</taxon>
        <taxon>rosids</taxon>
        <taxon>Vitales</taxon>
        <taxon>Vitaceae</taxon>
        <taxon>Viteae</taxon>
        <taxon>Vitis</taxon>
    </lineage>
</organism>
<feature type="region of interest" description="Disordered" evidence="2">
    <location>
        <begin position="694"/>
        <end position="713"/>
    </location>
</feature>
<accession>A5BPN3</accession>
<keyword evidence="1" id="KW-0645">Protease</keyword>
<feature type="domain" description="Integrase catalytic" evidence="3">
    <location>
        <begin position="480"/>
        <end position="649"/>
    </location>
</feature>
<evidence type="ECO:0000313" key="4">
    <source>
        <dbReference type="EMBL" id="CAN79175.1"/>
    </source>
</evidence>
<dbReference type="InterPro" id="IPR025724">
    <property type="entry name" value="GAG-pre-integrase_dom"/>
</dbReference>
<dbReference type="InterPro" id="IPR012337">
    <property type="entry name" value="RNaseH-like_sf"/>
</dbReference>
<gene>
    <name evidence="4" type="ORF">VITISV_001884</name>
</gene>
<dbReference type="GO" id="GO:0004190">
    <property type="term" value="F:aspartic-type endopeptidase activity"/>
    <property type="evidence" value="ECO:0007669"/>
    <property type="project" value="UniProtKB-KW"/>
</dbReference>
<dbReference type="InterPro" id="IPR036397">
    <property type="entry name" value="RNaseH_sf"/>
</dbReference>
<keyword evidence="1" id="KW-0064">Aspartyl protease</keyword>
<feature type="compositionally biased region" description="Polar residues" evidence="2">
    <location>
        <begin position="1435"/>
        <end position="1460"/>
    </location>
</feature>
<reference evidence="4" key="1">
    <citation type="journal article" date="2007" name="PLoS ONE">
        <title>The first genome sequence of an elite grapevine cultivar (Pinot noir Vitis vinifera L.): coping with a highly heterozygous genome.</title>
        <authorList>
            <person name="Velasco R."/>
            <person name="Zharkikh A."/>
            <person name="Troggio M."/>
            <person name="Cartwright D.A."/>
            <person name="Cestaro A."/>
            <person name="Pruss D."/>
            <person name="Pindo M."/>
            <person name="FitzGerald L.M."/>
            <person name="Vezzulli S."/>
            <person name="Reid J."/>
            <person name="Malacarne G."/>
            <person name="Iliev D."/>
            <person name="Coppola G."/>
            <person name="Wardell B."/>
            <person name="Micheletti D."/>
            <person name="Macalma T."/>
            <person name="Facci M."/>
            <person name="Mitchell J.T."/>
            <person name="Perazzolli M."/>
            <person name="Eldredge G."/>
            <person name="Gatto P."/>
            <person name="Oyzerski R."/>
            <person name="Moretto M."/>
            <person name="Gutin N."/>
            <person name="Stefanini M."/>
            <person name="Chen Y."/>
            <person name="Segala C."/>
            <person name="Davenport C."/>
            <person name="Dematte L."/>
            <person name="Mraz A."/>
            <person name="Battilana J."/>
            <person name="Stormo K."/>
            <person name="Costa F."/>
            <person name="Tao Q."/>
            <person name="Si-Ammour A."/>
            <person name="Harkins T."/>
            <person name="Lackey A."/>
            <person name="Perbost C."/>
            <person name="Taillon B."/>
            <person name="Stella A."/>
            <person name="Solovyev V."/>
            <person name="Fawcett J.A."/>
            <person name="Sterck L."/>
            <person name="Vandepoele K."/>
            <person name="Grando S.M."/>
            <person name="Toppo S."/>
            <person name="Moser C."/>
            <person name="Lanchbury J."/>
            <person name="Bogden R."/>
            <person name="Skolnick M."/>
            <person name="Sgaramella V."/>
            <person name="Bhatnagar S.K."/>
            <person name="Fontana P."/>
            <person name="Gutin A."/>
            <person name="Van de Peer Y."/>
            <person name="Salamini F."/>
            <person name="Viola R."/>
        </authorList>
    </citation>
    <scope>NUCLEOTIDE SEQUENCE</scope>
</reference>
<dbReference type="GO" id="GO:0003676">
    <property type="term" value="F:nucleic acid binding"/>
    <property type="evidence" value="ECO:0007669"/>
    <property type="project" value="InterPro"/>
</dbReference>
<feature type="compositionally biased region" description="Basic and acidic residues" evidence="2">
    <location>
        <begin position="1351"/>
        <end position="1374"/>
    </location>
</feature>
<dbReference type="InterPro" id="IPR001584">
    <property type="entry name" value="Integrase_cat-core"/>
</dbReference>
<feature type="compositionally biased region" description="Low complexity" evidence="2">
    <location>
        <begin position="1"/>
        <end position="14"/>
    </location>
</feature>
<feature type="compositionally biased region" description="Polar residues" evidence="2">
    <location>
        <begin position="694"/>
        <end position="710"/>
    </location>
</feature>
<feature type="region of interest" description="Disordered" evidence="2">
    <location>
        <begin position="1294"/>
        <end position="1487"/>
    </location>
</feature>
<dbReference type="PANTHER" id="PTHR11439">
    <property type="entry name" value="GAG-POL-RELATED RETROTRANSPOSON"/>
    <property type="match status" value="1"/>
</dbReference>
<evidence type="ECO:0000256" key="1">
    <source>
        <dbReference type="ARBA" id="ARBA00022750"/>
    </source>
</evidence>
<dbReference type="ExpressionAtlas" id="A5BPN3">
    <property type="expression patterns" value="baseline and differential"/>
</dbReference>
<dbReference type="InterPro" id="IPR043502">
    <property type="entry name" value="DNA/RNA_pol_sf"/>
</dbReference>
<feature type="compositionally biased region" description="Acidic residues" evidence="2">
    <location>
        <begin position="1320"/>
        <end position="1329"/>
    </location>
</feature>
<evidence type="ECO:0000259" key="3">
    <source>
        <dbReference type="PROSITE" id="PS50994"/>
    </source>
</evidence>
<dbReference type="Pfam" id="PF14223">
    <property type="entry name" value="Retrotran_gag_2"/>
    <property type="match status" value="1"/>
</dbReference>
<dbReference type="Gene3D" id="3.30.420.10">
    <property type="entry name" value="Ribonuclease H-like superfamily/Ribonuclease H"/>
    <property type="match status" value="1"/>
</dbReference>
<evidence type="ECO:0000256" key="2">
    <source>
        <dbReference type="SAM" id="MobiDB-lite"/>
    </source>
</evidence>
<dbReference type="GO" id="GO:0015074">
    <property type="term" value="P:DNA integration"/>
    <property type="evidence" value="ECO:0007669"/>
    <property type="project" value="InterPro"/>
</dbReference>
<dbReference type="SUPFAM" id="SSF53098">
    <property type="entry name" value="Ribonuclease H-like"/>
    <property type="match status" value="1"/>
</dbReference>
<feature type="region of interest" description="Disordered" evidence="2">
    <location>
        <begin position="1"/>
        <end position="25"/>
    </location>
</feature>
<dbReference type="PANTHER" id="PTHR11439:SF486">
    <property type="entry name" value="RLK (RECEPTOR-LIKE KINASE) PROTEIN, PUTATIVE-RELATED"/>
    <property type="match status" value="1"/>
</dbReference>
<dbReference type="Pfam" id="PF00665">
    <property type="entry name" value="rve"/>
    <property type="match status" value="1"/>
</dbReference>
<dbReference type="InterPro" id="IPR054722">
    <property type="entry name" value="PolX-like_BBD"/>
</dbReference>
<dbReference type="InterPro" id="IPR013103">
    <property type="entry name" value="RVT_2"/>
</dbReference>
<dbReference type="PROSITE" id="PS50994">
    <property type="entry name" value="INTEGRASE"/>
    <property type="match status" value="1"/>
</dbReference>
<dbReference type="SUPFAM" id="SSF56672">
    <property type="entry name" value="DNA/RNA polymerases"/>
    <property type="match status" value="1"/>
</dbReference>
<proteinExistence type="predicted"/>
<dbReference type="EMBL" id="AM466717">
    <property type="protein sequence ID" value="CAN79175.1"/>
    <property type="molecule type" value="Genomic_DNA"/>
</dbReference>